<evidence type="ECO:0000256" key="5">
    <source>
        <dbReference type="ARBA" id="ARBA00022960"/>
    </source>
</evidence>
<dbReference type="RefSeq" id="WP_200389439.1">
    <property type="nucleotide sequence ID" value="NZ_NRSD01000029.1"/>
</dbReference>
<keyword evidence="6 9" id="KW-1133">Transmembrane helix</keyword>
<accession>A0A9X0WLD0</accession>
<sequence length="162" mass="18099">MSDATTQGGWLVLLTLGVALALMVLPMPFGLEMLRPQWVALLTLYWCLTVPDRFGVFSAFALGLALDLILGSLLGQHALSLSLLAYAAVMLQQRVRVFPIWQQAVFVWLLLVAERLINLWVLAATATPLPAWDDWMSTLIGFLLWPWLFFVMSDLARRAGLV</sequence>
<dbReference type="InterPro" id="IPR026034">
    <property type="entry name" value="MreD_proteobac"/>
</dbReference>
<name>A0A9X0WLD0_9GAMM</name>
<evidence type="ECO:0000256" key="3">
    <source>
        <dbReference type="ARBA" id="ARBA00022475"/>
    </source>
</evidence>
<protein>
    <recommendedName>
        <fullName evidence="8">Rod shape-determining protein MreD</fullName>
    </recommendedName>
</protein>
<feature type="transmembrane region" description="Helical" evidence="9">
    <location>
        <begin position="12"/>
        <end position="31"/>
    </location>
</feature>
<evidence type="ECO:0000256" key="1">
    <source>
        <dbReference type="ARBA" id="ARBA00004651"/>
    </source>
</evidence>
<gene>
    <name evidence="10" type="primary">mreD</name>
    <name evidence="10" type="ORF">CKO25_18625</name>
</gene>
<dbReference type="InterPro" id="IPR007227">
    <property type="entry name" value="Cell_shape_determining_MreD"/>
</dbReference>
<keyword evidence="3 8" id="KW-1003">Cell membrane</keyword>
<evidence type="ECO:0000256" key="9">
    <source>
        <dbReference type="SAM" id="Phobius"/>
    </source>
</evidence>
<keyword evidence="7 8" id="KW-0472">Membrane</keyword>
<keyword evidence="11" id="KW-1185">Reference proteome</keyword>
<dbReference type="Proteomes" id="UP001138802">
    <property type="component" value="Unassembled WGS sequence"/>
</dbReference>
<organism evidence="10 11">
    <name type="scientific">Thiocapsa imhoffii</name>
    <dbReference type="NCBI Taxonomy" id="382777"/>
    <lineage>
        <taxon>Bacteria</taxon>
        <taxon>Pseudomonadati</taxon>
        <taxon>Pseudomonadota</taxon>
        <taxon>Gammaproteobacteria</taxon>
        <taxon>Chromatiales</taxon>
        <taxon>Chromatiaceae</taxon>
        <taxon>Thiocapsa</taxon>
    </lineage>
</organism>
<feature type="transmembrane region" description="Helical" evidence="9">
    <location>
        <begin position="135"/>
        <end position="156"/>
    </location>
</feature>
<evidence type="ECO:0000256" key="8">
    <source>
        <dbReference type="PIRNR" id="PIRNR018472"/>
    </source>
</evidence>
<evidence type="ECO:0000256" key="7">
    <source>
        <dbReference type="ARBA" id="ARBA00023136"/>
    </source>
</evidence>
<evidence type="ECO:0000313" key="11">
    <source>
        <dbReference type="Proteomes" id="UP001138802"/>
    </source>
</evidence>
<dbReference type="NCBIfam" id="TIGR03426">
    <property type="entry name" value="shape_MreD"/>
    <property type="match status" value="1"/>
</dbReference>
<keyword evidence="4 9" id="KW-0812">Transmembrane</keyword>
<evidence type="ECO:0000256" key="6">
    <source>
        <dbReference type="ARBA" id="ARBA00022989"/>
    </source>
</evidence>
<dbReference type="GO" id="GO:0005886">
    <property type="term" value="C:plasma membrane"/>
    <property type="evidence" value="ECO:0007669"/>
    <property type="project" value="UniProtKB-SubCell"/>
</dbReference>
<keyword evidence="8" id="KW-0997">Cell inner membrane</keyword>
<dbReference type="GO" id="GO:0008360">
    <property type="term" value="P:regulation of cell shape"/>
    <property type="evidence" value="ECO:0007669"/>
    <property type="project" value="UniProtKB-UniRule"/>
</dbReference>
<reference evidence="10 11" key="1">
    <citation type="journal article" date="2020" name="Microorganisms">
        <title>Osmotic Adaptation and Compatible Solute Biosynthesis of Phototrophic Bacteria as Revealed from Genome Analyses.</title>
        <authorList>
            <person name="Imhoff J.F."/>
            <person name="Rahn T."/>
            <person name="Kunzel S."/>
            <person name="Keller A."/>
            <person name="Neulinger S.C."/>
        </authorList>
    </citation>
    <scope>NUCLEOTIDE SEQUENCE [LARGE SCALE GENOMIC DNA]</scope>
    <source>
        <strain evidence="10 11">DSM 21303</strain>
    </source>
</reference>
<dbReference type="Pfam" id="PF04093">
    <property type="entry name" value="MreD"/>
    <property type="match status" value="1"/>
</dbReference>
<comment type="function">
    <text evidence="8">Involved in formation of the rod shape of the cell. May also contribute to regulation of formation of penicillin-binding proteins.</text>
</comment>
<comment type="similarity">
    <text evidence="2 8">Belongs to the MreD family.</text>
</comment>
<dbReference type="PIRSF" id="PIRSF018472">
    <property type="entry name" value="MreD_proteobac"/>
    <property type="match status" value="1"/>
</dbReference>
<comment type="caution">
    <text evidence="10">The sequence shown here is derived from an EMBL/GenBank/DDBJ whole genome shotgun (WGS) entry which is preliminary data.</text>
</comment>
<evidence type="ECO:0000256" key="4">
    <source>
        <dbReference type="ARBA" id="ARBA00022692"/>
    </source>
</evidence>
<dbReference type="PANTHER" id="PTHR37484">
    <property type="entry name" value="ROD SHAPE-DETERMINING PROTEIN MRED"/>
    <property type="match status" value="1"/>
</dbReference>
<feature type="transmembrane region" description="Helical" evidence="9">
    <location>
        <begin position="68"/>
        <end position="91"/>
    </location>
</feature>
<evidence type="ECO:0000313" key="10">
    <source>
        <dbReference type="EMBL" id="MBK1646615.1"/>
    </source>
</evidence>
<keyword evidence="5 8" id="KW-0133">Cell shape</keyword>
<dbReference type="AlphaFoldDB" id="A0A9X0WLD0"/>
<comment type="subcellular location">
    <subcellularLocation>
        <location evidence="8">Cell inner membrane</location>
    </subcellularLocation>
    <subcellularLocation>
        <location evidence="1">Cell membrane</location>
        <topology evidence="1">Multi-pass membrane protein</topology>
    </subcellularLocation>
</comment>
<proteinExistence type="inferred from homology"/>
<dbReference type="PANTHER" id="PTHR37484:SF1">
    <property type="entry name" value="ROD SHAPE-DETERMINING PROTEIN MRED"/>
    <property type="match status" value="1"/>
</dbReference>
<feature type="transmembrane region" description="Helical" evidence="9">
    <location>
        <begin position="103"/>
        <end position="123"/>
    </location>
</feature>
<evidence type="ECO:0000256" key="2">
    <source>
        <dbReference type="ARBA" id="ARBA00007776"/>
    </source>
</evidence>
<dbReference type="EMBL" id="NRSD01000029">
    <property type="protein sequence ID" value="MBK1646615.1"/>
    <property type="molecule type" value="Genomic_DNA"/>
</dbReference>